<evidence type="ECO:0000256" key="4">
    <source>
        <dbReference type="ARBA" id="ARBA00022679"/>
    </source>
</evidence>
<protein>
    <recommendedName>
        <fullName evidence="7 8">U-box domain-containing protein</fullName>
        <ecNumber evidence="7">2.3.2.27</ecNumber>
    </recommendedName>
    <alternativeName>
        <fullName evidence="7">RING-type E3 ubiquitin transferase PUB</fullName>
    </alternativeName>
</protein>
<proteinExistence type="predicted"/>
<keyword evidence="10" id="KW-1185">Reference proteome</keyword>
<dbReference type="GO" id="GO:0016567">
    <property type="term" value="P:protein ubiquitination"/>
    <property type="evidence" value="ECO:0007669"/>
    <property type="project" value="UniProtKB-UniRule"/>
</dbReference>
<dbReference type="PANTHER" id="PTHR22849">
    <property type="entry name" value="WDSAM1 PROTEIN"/>
    <property type="match status" value="1"/>
</dbReference>
<dbReference type="InterPro" id="IPR045185">
    <property type="entry name" value="PUB22/23/24-like"/>
</dbReference>
<accession>A0AAW1HQE1</accession>
<dbReference type="Pfam" id="PF04564">
    <property type="entry name" value="U-box"/>
    <property type="match status" value="1"/>
</dbReference>
<dbReference type="EC" id="2.3.2.27" evidence="7"/>
<dbReference type="InterPro" id="IPR013083">
    <property type="entry name" value="Znf_RING/FYVE/PHD"/>
</dbReference>
<dbReference type="FunFam" id="3.30.40.10:FF:000502">
    <property type="entry name" value="RING-type E3 ubiquitin transferase"/>
    <property type="match status" value="1"/>
</dbReference>
<organism evidence="9 10">
    <name type="scientific">Saponaria officinalis</name>
    <name type="common">Common soapwort</name>
    <name type="synonym">Lychnis saponaria</name>
    <dbReference type="NCBI Taxonomy" id="3572"/>
    <lineage>
        <taxon>Eukaryota</taxon>
        <taxon>Viridiplantae</taxon>
        <taxon>Streptophyta</taxon>
        <taxon>Embryophyta</taxon>
        <taxon>Tracheophyta</taxon>
        <taxon>Spermatophyta</taxon>
        <taxon>Magnoliopsida</taxon>
        <taxon>eudicotyledons</taxon>
        <taxon>Gunneridae</taxon>
        <taxon>Pentapetalae</taxon>
        <taxon>Caryophyllales</taxon>
        <taxon>Caryophyllaceae</taxon>
        <taxon>Caryophylleae</taxon>
        <taxon>Saponaria</taxon>
    </lineage>
</organism>
<dbReference type="Gene3D" id="1.25.10.10">
    <property type="entry name" value="Leucine-rich Repeat Variant"/>
    <property type="match status" value="1"/>
</dbReference>
<comment type="caution">
    <text evidence="9">The sequence shown here is derived from an EMBL/GenBank/DDBJ whole genome shotgun (WGS) entry which is preliminary data.</text>
</comment>
<comment type="function">
    <text evidence="2 7">Functions as an E3 ubiquitin ligase.</text>
</comment>
<dbReference type="GO" id="GO:0061630">
    <property type="term" value="F:ubiquitin protein ligase activity"/>
    <property type="evidence" value="ECO:0007669"/>
    <property type="project" value="UniProtKB-UniRule"/>
</dbReference>
<dbReference type="InterPro" id="IPR058678">
    <property type="entry name" value="ARM_PUB"/>
</dbReference>
<dbReference type="EMBL" id="JBDFQZ010000011">
    <property type="protein sequence ID" value="KAK9678733.1"/>
    <property type="molecule type" value="Genomic_DNA"/>
</dbReference>
<dbReference type="SUPFAM" id="SSF48371">
    <property type="entry name" value="ARM repeat"/>
    <property type="match status" value="1"/>
</dbReference>
<evidence type="ECO:0000256" key="2">
    <source>
        <dbReference type="ARBA" id="ARBA00003861"/>
    </source>
</evidence>
<dbReference type="SUPFAM" id="SSF57850">
    <property type="entry name" value="RING/U-box"/>
    <property type="match status" value="1"/>
</dbReference>
<reference evidence="9" key="1">
    <citation type="submission" date="2024-03" db="EMBL/GenBank/DDBJ databases">
        <title>WGS assembly of Saponaria officinalis var. Norfolk2.</title>
        <authorList>
            <person name="Jenkins J."/>
            <person name="Shu S."/>
            <person name="Grimwood J."/>
            <person name="Barry K."/>
            <person name="Goodstein D."/>
            <person name="Schmutz J."/>
            <person name="Leebens-Mack J."/>
            <person name="Osbourn A."/>
        </authorList>
    </citation>
    <scope>NUCLEOTIDE SEQUENCE [LARGE SCALE GENOMIC DNA]</scope>
    <source>
        <strain evidence="9">JIC</strain>
    </source>
</reference>
<keyword evidence="5" id="KW-0677">Repeat</keyword>
<comment type="catalytic activity">
    <reaction evidence="1 7">
        <text>S-ubiquitinyl-[E2 ubiquitin-conjugating enzyme]-L-cysteine + [acceptor protein]-L-lysine = [E2 ubiquitin-conjugating enzyme]-L-cysteine + N(6)-ubiquitinyl-[acceptor protein]-L-lysine.</text>
        <dbReference type="EC" id="2.3.2.27"/>
    </reaction>
</comment>
<dbReference type="InterPro" id="IPR045210">
    <property type="entry name" value="RING-Ubox_PUB"/>
</dbReference>
<dbReference type="CDD" id="cd16664">
    <property type="entry name" value="RING-Ubox_PUB"/>
    <property type="match status" value="1"/>
</dbReference>
<evidence type="ECO:0000256" key="5">
    <source>
        <dbReference type="ARBA" id="ARBA00022737"/>
    </source>
</evidence>
<sequence length="366" mass="41001">MVKKDLCITIPTLFKCPISLDVMKSPVSLSTGVTYDRATIQRWLDAGNTTCPATMQVLTTTDFVPNHTLHRLIQTWSNSHKNPSKPFHSLSSSQAFEIISRVSESETRFEEELGMILCFASESLENSKLISSHDGFVRKLCEFLATQSVTDFRVLKLFEIVTSTLDNKHKVRLVFDQKDILHKLLSITSDYSDEKAEVTLALSCLISLCSTRINKIKLIEAGTSKIITKFISKPDNNKTSYNSILKDELVLTMSEMLVGCKEGRAAIMEDPNNIQGFVGKLMSVSKVGNEHAIALLWSLCCLFRDQKAREAIAKCNGGLTKMLLLMQSDCSPAVKRMCCDLIRVFRVNSKSCLSSYDTKNTHIMPY</sequence>
<evidence type="ECO:0000256" key="1">
    <source>
        <dbReference type="ARBA" id="ARBA00000900"/>
    </source>
</evidence>
<dbReference type="AlphaFoldDB" id="A0AAW1HQE1"/>
<dbReference type="InterPro" id="IPR016024">
    <property type="entry name" value="ARM-type_fold"/>
</dbReference>
<feature type="domain" description="U-box" evidence="8">
    <location>
        <begin position="9"/>
        <end position="83"/>
    </location>
</feature>
<dbReference type="Gene3D" id="3.30.40.10">
    <property type="entry name" value="Zinc/RING finger domain, C3HC4 (zinc finger)"/>
    <property type="match status" value="1"/>
</dbReference>
<evidence type="ECO:0000313" key="10">
    <source>
        <dbReference type="Proteomes" id="UP001443914"/>
    </source>
</evidence>
<name>A0AAW1HQE1_SAPOF</name>
<evidence type="ECO:0000256" key="7">
    <source>
        <dbReference type="RuleBase" id="RU369093"/>
    </source>
</evidence>
<dbReference type="Pfam" id="PF25598">
    <property type="entry name" value="ARM_PUB"/>
    <property type="match status" value="1"/>
</dbReference>
<dbReference type="Proteomes" id="UP001443914">
    <property type="component" value="Unassembled WGS sequence"/>
</dbReference>
<dbReference type="InterPro" id="IPR003613">
    <property type="entry name" value="Ubox_domain"/>
</dbReference>
<keyword evidence="4 7" id="KW-0808">Transferase</keyword>
<evidence type="ECO:0000313" key="9">
    <source>
        <dbReference type="EMBL" id="KAK9678733.1"/>
    </source>
</evidence>
<dbReference type="PROSITE" id="PS51698">
    <property type="entry name" value="U_BOX"/>
    <property type="match status" value="1"/>
</dbReference>
<comment type="pathway">
    <text evidence="3 7">Protein modification; protein ubiquitination.</text>
</comment>
<evidence type="ECO:0000256" key="6">
    <source>
        <dbReference type="ARBA" id="ARBA00022786"/>
    </source>
</evidence>
<keyword evidence="6 7" id="KW-0833">Ubl conjugation pathway</keyword>
<evidence type="ECO:0000259" key="8">
    <source>
        <dbReference type="PROSITE" id="PS51698"/>
    </source>
</evidence>
<dbReference type="PANTHER" id="PTHR22849:SF20">
    <property type="entry name" value="U-BOX DOMAIN-CONTAINING PROTEIN 27-RELATED"/>
    <property type="match status" value="1"/>
</dbReference>
<gene>
    <name evidence="9" type="ORF">RND81_11G230200</name>
</gene>
<evidence type="ECO:0000256" key="3">
    <source>
        <dbReference type="ARBA" id="ARBA00004906"/>
    </source>
</evidence>
<dbReference type="SMART" id="SM00504">
    <property type="entry name" value="Ubox"/>
    <property type="match status" value="1"/>
</dbReference>
<dbReference type="InterPro" id="IPR011989">
    <property type="entry name" value="ARM-like"/>
</dbReference>